<evidence type="ECO:0000313" key="3">
    <source>
        <dbReference type="EMBL" id="KJY19596.1"/>
    </source>
</evidence>
<evidence type="ECO:0008006" key="5">
    <source>
        <dbReference type="Google" id="ProtNLM"/>
    </source>
</evidence>
<keyword evidence="1" id="KW-1133">Transmembrane helix</keyword>
<organism evidence="3 4">
    <name type="scientific">Streptomyces katrae</name>
    <dbReference type="NCBI Taxonomy" id="68223"/>
    <lineage>
        <taxon>Bacteria</taxon>
        <taxon>Bacillati</taxon>
        <taxon>Actinomycetota</taxon>
        <taxon>Actinomycetes</taxon>
        <taxon>Kitasatosporales</taxon>
        <taxon>Streptomycetaceae</taxon>
        <taxon>Streptomyces</taxon>
    </lineage>
</organism>
<reference evidence="3 4" key="1">
    <citation type="submission" date="2015-02" db="EMBL/GenBank/DDBJ databases">
        <authorList>
            <person name="Ju K.-S."/>
            <person name="Doroghazi J.R."/>
            <person name="Metcalf W."/>
        </authorList>
    </citation>
    <scope>NUCLEOTIDE SEQUENCE [LARGE SCALE GENOMIC DNA]</scope>
    <source>
        <strain evidence="3 4">NRRL ISP-5550</strain>
    </source>
</reference>
<dbReference type="AlphaFoldDB" id="A0A0F4IG13"/>
<dbReference type="PATRIC" id="fig|68223.7.peg.5574"/>
<keyword evidence="2" id="KW-0732">Signal</keyword>
<feature type="chain" id="PRO_5039406205" description="Integral membrane protein" evidence="2">
    <location>
        <begin position="29"/>
        <end position="85"/>
    </location>
</feature>
<keyword evidence="1" id="KW-0812">Transmembrane</keyword>
<feature type="transmembrane region" description="Helical" evidence="1">
    <location>
        <begin position="60"/>
        <end position="83"/>
    </location>
</feature>
<name>A0A0F4IG13_9ACTN</name>
<feature type="signal peptide" evidence="2">
    <location>
        <begin position="1"/>
        <end position="28"/>
    </location>
</feature>
<protein>
    <recommendedName>
        <fullName evidence="5">Integral membrane protein</fullName>
    </recommendedName>
</protein>
<comment type="caution">
    <text evidence="3">The sequence shown here is derived from an EMBL/GenBank/DDBJ whole genome shotgun (WGS) entry which is preliminary data.</text>
</comment>
<keyword evidence="1" id="KW-0472">Membrane</keyword>
<gene>
    <name evidence="3" type="ORF">VR44_39065</name>
</gene>
<dbReference type="EMBL" id="JZWV01001546">
    <property type="protein sequence ID" value="KJY19596.1"/>
    <property type="molecule type" value="Genomic_DNA"/>
</dbReference>
<keyword evidence="4" id="KW-1185">Reference proteome</keyword>
<dbReference type="Proteomes" id="UP000033551">
    <property type="component" value="Unassembled WGS sequence"/>
</dbReference>
<sequence>MTPAPLGPLTGPAAALVALCAAASLLTAAVESRQARGPARAALAELGTPGAVLRTAAGLRAGALLAGCVPLVWGVAQLTSLALRR</sequence>
<evidence type="ECO:0000313" key="4">
    <source>
        <dbReference type="Proteomes" id="UP000033551"/>
    </source>
</evidence>
<accession>A0A0F4IG13</accession>
<evidence type="ECO:0000256" key="2">
    <source>
        <dbReference type="SAM" id="SignalP"/>
    </source>
</evidence>
<proteinExistence type="predicted"/>
<evidence type="ECO:0000256" key="1">
    <source>
        <dbReference type="SAM" id="Phobius"/>
    </source>
</evidence>